<comment type="caution">
    <text evidence="1">The sequence shown here is derived from an EMBL/GenBank/DDBJ whole genome shotgun (WGS) entry which is preliminary data.</text>
</comment>
<sequence>MRTRHCISLDLAVGAANDDTPLILVPRLTIDPLAVGLADLDDMIRTVSNHTERVKLAGILLGDVARESGAVKVVSLVDGRRGKLEVEVKVFRVIGVDDLKLRKNLLDRSSKNQLRAPGGSLDLPLRNDDAETIDRGLKLRGLLLAGESRNLIQIISKGP</sequence>
<accession>A0A9P7R158</accession>
<evidence type="ECO:0000313" key="2">
    <source>
        <dbReference type="Proteomes" id="UP000699042"/>
    </source>
</evidence>
<evidence type="ECO:0000313" key="1">
    <source>
        <dbReference type="EMBL" id="KAG7045303.1"/>
    </source>
</evidence>
<proteinExistence type="predicted"/>
<gene>
    <name evidence="1" type="ORF">JMJ77_009386</name>
</gene>
<organism evidence="1 2">
    <name type="scientific">Colletotrichum scovillei</name>
    <dbReference type="NCBI Taxonomy" id="1209932"/>
    <lineage>
        <taxon>Eukaryota</taxon>
        <taxon>Fungi</taxon>
        <taxon>Dikarya</taxon>
        <taxon>Ascomycota</taxon>
        <taxon>Pezizomycotina</taxon>
        <taxon>Sordariomycetes</taxon>
        <taxon>Hypocreomycetidae</taxon>
        <taxon>Glomerellales</taxon>
        <taxon>Glomerellaceae</taxon>
        <taxon>Colletotrichum</taxon>
        <taxon>Colletotrichum acutatum species complex</taxon>
    </lineage>
</organism>
<dbReference type="AlphaFoldDB" id="A0A9P7R158"/>
<dbReference type="EMBL" id="JAESDN010000009">
    <property type="protein sequence ID" value="KAG7045303.1"/>
    <property type="molecule type" value="Genomic_DNA"/>
</dbReference>
<protein>
    <submittedName>
        <fullName evidence="1">Secreted protein</fullName>
    </submittedName>
</protein>
<reference evidence="1" key="1">
    <citation type="submission" date="2021-05" db="EMBL/GenBank/DDBJ databases">
        <title>Comparative genomics of three Colletotrichum scovillei strains and genetic complementation revealed genes involved fungal growth and virulence on chili pepper.</title>
        <authorList>
            <person name="Hsieh D.-K."/>
            <person name="Chuang S.-C."/>
            <person name="Chen C.-Y."/>
            <person name="Chao Y.-T."/>
            <person name="Lu M.-Y.J."/>
            <person name="Lee M.-H."/>
            <person name="Shih M.-C."/>
        </authorList>
    </citation>
    <scope>NUCLEOTIDE SEQUENCE</scope>
    <source>
        <strain evidence="1">Coll-153</strain>
    </source>
</reference>
<dbReference type="Proteomes" id="UP000699042">
    <property type="component" value="Unassembled WGS sequence"/>
</dbReference>
<name>A0A9P7R158_9PEZI</name>
<keyword evidence="2" id="KW-1185">Reference proteome</keyword>